<dbReference type="PANTHER" id="PTHR10584">
    <property type="entry name" value="SUGAR KINASE"/>
    <property type="match status" value="1"/>
</dbReference>
<keyword evidence="1" id="KW-0808">Transferase</keyword>
<organism evidence="4 5">
    <name type="scientific">Aeromicrobium phragmitis</name>
    <dbReference type="NCBI Taxonomy" id="2478914"/>
    <lineage>
        <taxon>Bacteria</taxon>
        <taxon>Bacillati</taxon>
        <taxon>Actinomycetota</taxon>
        <taxon>Actinomycetes</taxon>
        <taxon>Propionibacteriales</taxon>
        <taxon>Nocardioidaceae</taxon>
        <taxon>Aeromicrobium</taxon>
    </lineage>
</organism>
<evidence type="ECO:0000313" key="5">
    <source>
        <dbReference type="Proteomes" id="UP000282515"/>
    </source>
</evidence>
<keyword evidence="5" id="KW-1185">Reference proteome</keyword>
<dbReference type="RefSeq" id="WP_121795082.1">
    <property type="nucleotide sequence ID" value="NZ_RDBF01000011.1"/>
</dbReference>
<dbReference type="EMBL" id="RDBF01000011">
    <property type="protein sequence ID" value="RLV55079.1"/>
    <property type="molecule type" value="Genomic_DNA"/>
</dbReference>
<reference evidence="4 5" key="1">
    <citation type="submission" date="2018-10" db="EMBL/GenBank/DDBJ databases">
        <title>Aeromicrobium sp. 9W16Y-2 whole genome shotgun sequence.</title>
        <authorList>
            <person name="Li F."/>
        </authorList>
    </citation>
    <scope>NUCLEOTIDE SEQUENCE [LARGE SCALE GENOMIC DNA]</scope>
    <source>
        <strain evidence="4 5">9W16Y-2</strain>
    </source>
</reference>
<protein>
    <recommendedName>
        <fullName evidence="3">Carbohydrate kinase PfkB domain-containing protein</fullName>
    </recommendedName>
</protein>
<name>A0A3L8PJX3_9ACTN</name>
<gene>
    <name evidence="4" type="ORF">D9V41_13400</name>
</gene>
<evidence type="ECO:0000256" key="1">
    <source>
        <dbReference type="ARBA" id="ARBA00022679"/>
    </source>
</evidence>
<dbReference type="Pfam" id="PF00294">
    <property type="entry name" value="PfkB"/>
    <property type="match status" value="1"/>
</dbReference>
<dbReference type="InterPro" id="IPR011611">
    <property type="entry name" value="PfkB_dom"/>
</dbReference>
<accession>A0A3L8PJX3</accession>
<dbReference type="AlphaFoldDB" id="A0A3L8PJX3"/>
<dbReference type="PANTHER" id="PTHR10584:SF166">
    <property type="entry name" value="RIBOKINASE"/>
    <property type="match status" value="1"/>
</dbReference>
<keyword evidence="2" id="KW-0418">Kinase</keyword>
<dbReference type="OrthoDB" id="7946249at2"/>
<sequence>MKILGAGDNVVDRYRRLGLLFPGGNAVNVAVFASRLGARAAYMGVLGDDAAGRHVLAALRAEGVDTTWVTTAHGHNAYADVDIVGTDRVFLGSDRSVQPFDPTPAQLDAMAEFDAVHSGYAGSLWPYVAQMAGRTKVSFDFGSRFDVDAVLPDLQYLYLAAFSASHLSAEGAEALVARALDAGATYVVATRGGEGAYVGTPGGILFQDAEYVTVRDTLGAGDAFIASVLVGLLSNRDVRATCAAASAHAAQVCLEHGAFGHPLPHSPSDPASDSKVVSS</sequence>
<proteinExistence type="predicted"/>
<dbReference type="GO" id="GO:0016301">
    <property type="term" value="F:kinase activity"/>
    <property type="evidence" value="ECO:0007669"/>
    <property type="project" value="UniProtKB-KW"/>
</dbReference>
<evidence type="ECO:0000259" key="3">
    <source>
        <dbReference type="Pfam" id="PF00294"/>
    </source>
</evidence>
<dbReference type="SUPFAM" id="SSF53613">
    <property type="entry name" value="Ribokinase-like"/>
    <property type="match status" value="1"/>
</dbReference>
<evidence type="ECO:0000313" key="4">
    <source>
        <dbReference type="EMBL" id="RLV55079.1"/>
    </source>
</evidence>
<evidence type="ECO:0000256" key="2">
    <source>
        <dbReference type="ARBA" id="ARBA00022777"/>
    </source>
</evidence>
<dbReference type="InterPro" id="IPR029056">
    <property type="entry name" value="Ribokinase-like"/>
</dbReference>
<dbReference type="Proteomes" id="UP000282515">
    <property type="component" value="Unassembled WGS sequence"/>
</dbReference>
<comment type="caution">
    <text evidence="4">The sequence shown here is derived from an EMBL/GenBank/DDBJ whole genome shotgun (WGS) entry which is preliminary data.</text>
</comment>
<feature type="domain" description="Carbohydrate kinase PfkB" evidence="3">
    <location>
        <begin position="21"/>
        <end position="258"/>
    </location>
</feature>
<dbReference type="Gene3D" id="3.40.1190.20">
    <property type="match status" value="1"/>
</dbReference>